<reference evidence="1 2" key="1">
    <citation type="submission" date="2018-06" db="EMBL/GenBank/DDBJ databases">
        <authorList>
            <consortium name="Pathogen Informatics"/>
            <person name="Doyle S."/>
        </authorList>
    </citation>
    <scope>NUCLEOTIDE SEQUENCE [LARGE SCALE GENOMIC DNA]</scope>
    <source>
        <strain evidence="1 2">NCTC12961</strain>
    </source>
</reference>
<organism evidence="1 2">
    <name type="scientific">Serratia plymuthica</name>
    <dbReference type="NCBI Taxonomy" id="82996"/>
    <lineage>
        <taxon>Bacteria</taxon>
        <taxon>Pseudomonadati</taxon>
        <taxon>Pseudomonadota</taxon>
        <taxon>Gammaproteobacteria</taxon>
        <taxon>Enterobacterales</taxon>
        <taxon>Yersiniaceae</taxon>
        <taxon>Serratia</taxon>
    </lineage>
</organism>
<sequence>MLGDDLVHLRDREKTRVDDHPVAAQIQQELNGGLFFFCGVLAVRQDQLTAVFFHDAGGLRHQLAEVVTAVQRVGDHQPDGLSGFRRQIACQQVGPITRLGDGFIHQLALLRADIAAAGQHAGYRRLRNAGLFSHLKYCCHLCAVKIHWMSAVYPRRPPFEMFSRPPVRALLI</sequence>
<dbReference type="EMBL" id="LS483469">
    <property type="protein sequence ID" value="SQI30703.1"/>
    <property type="molecule type" value="Genomic_DNA"/>
</dbReference>
<accession>A0A2X4TV00</accession>
<dbReference type="AlphaFoldDB" id="A0A2X4TV00"/>
<proteinExistence type="predicted"/>
<evidence type="ECO:0000313" key="1">
    <source>
        <dbReference type="EMBL" id="SQI30703.1"/>
    </source>
</evidence>
<evidence type="ECO:0000313" key="2">
    <source>
        <dbReference type="Proteomes" id="UP000248897"/>
    </source>
</evidence>
<gene>
    <name evidence="1" type="ORF">NCTC12961_00618</name>
</gene>
<dbReference type="Proteomes" id="UP000248897">
    <property type="component" value="Chromosome 1"/>
</dbReference>
<protein>
    <submittedName>
        <fullName evidence="1">Uncharacterized protein</fullName>
    </submittedName>
</protein>
<name>A0A2X4TV00_SERPL</name>